<comment type="caution">
    <text evidence="17">The sequence shown here is derived from an EMBL/GenBank/DDBJ whole genome shotgun (WGS) entry which is preliminary data.</text>
</comment>
<evidence type="ECO:0000313" key="17">
    <source>
        <dbReference type="EMBL" id="KAJ4373376.1"/>
    </source>
</evidence>
<dbReference type="GO" id="GO:0030659">
    <property type="term" value="C:cytoplasmic vesicle membrane"/>
    <property type="evidence" value="ECO:0007669"/>
    <property type="project" value="UniProtKB-SubCell"/>
</dbReference>
<comment type="subcellular location">
    <subcellularLocation>
        <location evidence="2">Cytoplasmic vesicle membrane</location>
        <topology evidence="2">Single-pass type I membrane protein</topology>
    </subcellularLocation>
    <subcellularLocation>
        <location evidence="3">Golgi apparatus membrane</location>
        <topology evidence="3">Single-pass type I membrane protein</topology>
    </subcellularLocation>
    <subcellularLocation>
        <location evidence="1">Mitochondrion membrane</location>
        <topology evidence="1">Single-pass membrane protein</topology>
    </subcellularLocation>
</comment>
<accession>A0A9W8YCN8</accession>
<evidence type="ECO:0000256" key="7">
    <source>
        <dbReference type="ARBA" id="ARBA00022729"/>
    </source>
</evidence>
<keyword evidence="10" id="KW-0333">Golgi apparatus</keyword>
<dbReference type="PROSITE" id="PS51914">
    <property type="entry name" value="MRH"/>
    <property type="match status" value="1"/>
</dbReference>
<dbReference type="InterPro" id="IPR018939">
    <property type="entry name" value="Autophagy-rel_prot_27"/>
</dbReference>
<evidence type="ECO:0000256" key="8">
    <source>
        <dbReference type="ARBA" id="ARBA00022989"/>
    </source>
</evidence>
<protein>
    <recommendedName>
        <fullName evidence="5">Autophagy-related protein 27</fullName>
    </recommendedName>
</protein>
<evidence type="ECO:0000256" key="3">
    <source>
        <dbReference type="ARBA" id="ARBA00004614"/>
    </source>
</evidence>
<dbReference type="AlphaFoldDB" id="A0A9W8YCN8"/>
<keyword evidence="9" id="KW-0072">Autophagy</keyword>
<dbReference type="InterPro" id="IPR044865">
    <property type="entry name" value="MRH_dom"/>
</dbReference>
<dbReference type="GO" id="GO:0031966">
    <property type="term" value="C:mitochondrial membrane"/>
    <property type="evidence" value="ECO:0007669"/>
    <property type="project" value="UniProtKB-SubCell"/>
</dbReference>
<feature type="domain" description="MRH" evidence="16">
    <location>
        <begin position="1"/>
        <end position="233"/>
    </location>
</feature>
<dbReference type="Proteomes" id="UP001140560">
    <property type="component" value="Unassembled WGS sequence"/>
</dbReference>
<keyword evidence="11" id="KW-0496">Mitochondrion</keyword>
<proteinExistence type="inferred from homology"/>
<feature type="region of interest" description="Disordered" evidence="15">
    <location>
        <begin position="149"/>
        <end position="197"/>
    </location>
</feature>
<keyword evidence="6" id="KW-0812">Transmembrane</keyword>
<evidence type="ECO:0000256" key="10">
    <source>
        <dbReference type="ARBA" id="ARBA00023034"/>
    </source>
</evidence>
<comment type="similarity">
    <text evidence="4">Belongs to the ATG27 family.</text>
</comment>
<gene>
    <name evidence="17" type="primary">ATG27</name>
    <name evidence="17" type="ORF">N0V83_003671</name>
</gene>
<evidence type="ECO:0000256" key="11">
    <source>
        <dbReference type="ARBA" id="ARBA00023128"/>
    </source>
</evidence>
<evidence type="ECO:0000256" key="14">
    <source>
        <dbReference type="ARBA" id="ARBA00023329"/>
    </source>
</evidence>
<keyword evidence="18" id="KW-1185">Reference proteome</keyword>
<evidence type="ECO:0000256" key="15">
    <source>
        <dbReference type="SAM" id="MobiDB-lite"/>
    </source>
</evidence>
<feature type="compositionally biased region" description="Basic and acidic residues" evidence="15">
    <location>
        <begin position="162"/>
        <end position="197"/>
    </location>
</feature>
<evidence type="ECO:0000256" key="2">
    <source>
        <dbReference type="ARBA" id="ARBA00004358"/>
    </source>
</evidence>
<sequence length="252" mass="28883">MGKVHFNLDKLGGPHVVHWQEEDSMHDMLYKYNATLDLCNSLKWHKGGSLATECHYGSRVCAIRETIDEASDNSSMITPIEIAGTYQTQAGRSMEPKFELLRNSKSNSDAAKEGLRIELHGGRYPFDDKKNGVDQQAIIEFVCDKDRTGLEGDEKDDGEVVEPPKEGDKEDDNKNGDEKKEERLRRRDTNEKGKCEDSDRSLRFCGYQDEKTDKDKTIRTLRLEWRTQYACEDAPVQDGGSHWGFFGWFFIM</sequence>
<dbReference type="OrthoDB" id="29460at2759"/>
<dbReference type="GO" id="GO:0000139">
    <property type="term" value="C:Golgi membrane"/>
    <property type="evidence" value="ECO:0007669"/>
    <property type="project" value="UniProtKB-SubCell"/>
</dbReference>
<evidence type="ECO:0000256" key="13">
    <source>
        <dbReference type="ARBA" id="ARBA00023157"/>
    </source>
</evidence>
<keyword evidence="14" id="KW-0968">Cytoplasmic vesicle</keyword>
<dbReference type="EMBL" id="JAPEUY010000005">
    <property type="protein sequence ID" value="KAJ4373376.1"/>
    <property type="molecule type" value="Genomic_DNA"/>
</dbReference>
<evidence type="ECO:0000313" key="18">
    <source>
        <dbReference type="Proteomes" id="UP001140560"/>
    </source>
</evidence>
<name>A0A9W8YCN8_9PLEO</name>
<evidence type="ECO:0000256" key="1">
    <source>
        <dbReference type="ARBA" id="ARBA00004304"/>
    </source>
</evidence>
<evidence type="ECO:0000256" key="4">
    <source>
        <dbReference type="ARBA" id="ARBA00005363"/>
    </source>
</evidence>
<keyword evidence="8" id="KW-1133">Transmembrane helix</keyword>
<evidence type="ECO:0000256" key="6">
    <source>
        <dbReference type="ARBA" id="ARBA00022692"/>
    </source>
</evidence>
<keyword evidence="7" id="KW-0732">Signal</keyword>
<evidence type="ECO:0000259" key="16">
    <source>
        <dbReference type="PROSITE" id="PS51914"/>
    </source>
</evidence>
<keyword evidence="13" id="KW-1015">Disulfide bond</keyword>
<dbReference type="Gene3D" id="2.70.130.10">
    <property type="entry name" value="Mannose-6-phosphate receptor binding domain"/>
    <property type="match status" value="1"/>
</dbReference>
<evidence type="ECO:0000256" key="12">
    <source>
        <dbReference type="ARBA" id="ARBA00023136"/>
    </source>
</evidence>
<dbReference type="GO" id="GO:0006914">
    <property type="term" value="P:autophagy"/>
    <property type="evidence" value="ECO:0007669"/>
    <property type="project" value="UniProtKB-KW"/>
</dbReference>
<dbReference type="Pfam" id="PF09451">
    <property type="entry name" value="ATG27"/>
    <property type="match status" value="1"/>
</dbReference>
<reference evidence="17" key="1">
    <citation type="submission" date="2022-10" db="EMBL/GenBank/DDBJ databases">
        <title>Tapping the CABI collections for fungal endophytes: first genome assemblies for Collariella, Neodidymelliopsis, Ascochyta clinopodiicola, Didymella pomorum, Didymosphaeria variabile, Neocosmospora piperis and Neocucurbitaria cava.</title>
        <authorList>
            <person name="Hill R."/>
        </authorList>
    </citation>
    <scope>NUCLEOTIDE SEQUENCE</scope>
    <source>
        <strain evidence="17">IMI 356814</strain>
    </source>
</reference>
<organism evidence="17 18">
    <name type="scientific">Neocucurbitaria cava</name>
    <dbReference type="NCBI Taxonomy" id="798079"/>
    <lineage>
        <taxon>Eukaryota</taxon>
        <taxon>Fungi</taxon>
        <taxon>Dikarya</taxon>
        <taxon>Ascomycota</taxon>
        <taxon>Pezizomycotina</taxon>
        <taxon>Dothideomycetes</taxon>
        <taxon>Pleosporomycetidae</taxon>
        <taxon>Pleosporales</taxon>
        <taxon>Pleosporineae</taxon>
        <taxon>Cucurbitariaceae</taxon>
        <taxon>Neocucurbitaria</taxon>
    </lineage>
</organism>
<keyword evidence="12" id="KW-0472">Membrane</keyword>
<dbReference type="InterPro" id="IPR009011">
    <property type="entry name" value="Man6P_isomerase_rcpt-bd_dom_sf"/>
</dbReference>
<evidence type="ECO:0000256" key="5">
    <source>
        <dbReference type="ARBA" id="ARBA00013776"/>
    </source>
</evidence>
<evidence type="ECO:0000256" key="9">
    <source>
        <dbReference type="ARBA" id="ARBA00023006"/>
    </source>
</evidence>